<dbReference type="PROSITE" id="PS51733">
    <property type="entry name" value="BPL_LPL_CATALYTIC"/>
    <property type="match status" value="1"/>
</dbReference>
<dbReference type="KEGG" id="lpav:PLANPX_5836"/>
<evidence type="ECO:0000259" key="1">
    <source>
        <dbReference type="PROSITE" id="PS51733"/>
    </source>
</evidence>
<dbReference type="UniPathway" id="UPA00537">
    <property type="reaction ID" value="UER00595"/>
</dbReference>
<keyword evidence="3" id="KW-1185">Reference proteome</keyword>
<evidence type="ECO:0000313" key="3">
    <source>
        <dbReference type="Proteomes" id="UP000326837"/>
    </source>
</evidence>
<dbReference type="EMBL" id="AP021861">
    <property type="protein sequence ID" value="BBO36224.1"/>
    <property type="molecule type" value="Genomic_DNA"/>
</dbReference>
<reference evidence="3" key="1">
    <citation type="submission" date="2019-10" db="EMBL/GenBank/DDBJ databases">
        <title>Lacipirellula parvula gen. nov., sp. nov., representing a lineage of planctomycetes widespread in freshwater anoxic habitats, and description of the family Lacipirellulaceae.</title>
        <authorList>
            <person name="Dedysh S.N."/>
            <person name="Kulichevskaya I.S."/>
            <person name="Beletsky A.V."/>
            <person name="Rakitin A.L."/>
            <person name="Mardanov A.V."/>
            <person name="Ivanova A.A."/>
            <person name="Saltykova V.X."/>
            <person name="Rijpstra W.I.C."/>
            <person name="Sinninghe Damste J.S."/>
            <person name="Ravin N.V."/>
        </authorList>
    </citation>
    <scope>NUCLEOTIDE SEQUENCE [LARGE SCALE GENOMIC DNA]</scope>
    <source>
        <strain evidence="3">PX69</strain>
    </source>
</reference>
<dbReference type="PANTHER" id="PTHR43679">
    <property type="entry name" value="OCTANOYLTRANSFERASE LIPM-RELATED"/>
    <property type="match status" value="1"/>
</dbReference>
<accession>A0A5K7XH44</accession>
<sequence length="267" mass="29223">MSVQTRPISSVLSVSSVLKNAFKLRPMYHLPLTLETPAANLALDEALLDAAVDGQLPGEVLRLWESPGYFAVLGRSSPLSEVHAETCRRDDVAVLRRASGGATILTGPGCLMYAVVLDAERRPELRSVDRAHELVLDTIAAALAPFAPGIARHGTSDLTIPAERAGDPPVKFSGNSLRLKRGHLLYHGTLLYDFPLDQVETWLAAPARRPEYRGERDHRQFVTNISATRAALETALTNAWCATEPLPAWPRDRTAELAATRYATVEW</sequence>
<dbReference type="Proteomes" id="UP000326837">
    <property type="component" value="Chromosome"/>
</dbReference>
<dbReference type="InterPro" id="IPR004143">
    <property type="entry name" value="BPL_LPL_catalytic"/>
</dbReference>
<dbReference type="AlphaFoldDB" id="A0A5K7XH44"/>
<gene>
    <name evidence="2" type="ORF">PLANPX_5836</name>
</gene>
<dbReference type="Gene3D" id="3.30.930.10">
    <property type="entry name" value="Bira Bifunctional Protein, Domain 2"/>
    <property type="match status" value="1"/>
</dbReference>
<dbReference type="Pfam" id="PF21948">
    <property type="entry name" value="LplA-B_cat"/>
    <property type="match status" value="1"/>
</dbReference>
<dbReference type="SUPFAM" id="SSF55681">
    <property type="entry name" value="Class II aaRS and biotin synthetases"/>
    <property type="match status" value="1"/>
</dbReference>
<dbReference type="InterPro" id="IPR050664">
    <property type="entry name" value="Octanoyltrans_LipM/LipL"/>
</dbReference>
<protein>
    <recommendedName>
        <fullName evidence="1">BPL/LPL catalytic domain-containing protein</fullName>
    </recommendedName>
</protein>
<proteinExistence type="predicted"/>
<name>A0A5K7XH44_9BACT</name>
<evidence type="ECO:0000313" key="2">
    <source>
        <dbReference type="EMBL" id="BBO36224.1"/>
    </source>
</evidence>
<organism evidence="2 3">
    <name type="scientific">Lacipirellula parvula</name>
    <dbReference type="NCBI Taxonomy" id="2650471"/>
    <lineage>
        <taxon>Bacteria</taxon>
        <taxon>Pseudomonadati</taxon>
        <taxon>Planctomycetota</taxon>
        <taxon>Planctomycetia</taxon>
        <taxon>Pirellulales</taxon>
        <taxon>Lacipirellulaceae</taxon>
        <taxon>Lacipirellula</taxon>
    </lineage>
</organism>
<dbReference type="InterPro" id="IPR045864">
    <property type="entry name" value="aa-tRNA-synth_II/BPL/LPL"/>
</dbReference>
<dbReference type="PANTHER" id="PTHR43679:SF2">
    <property type="entry name" value="OCTANOYL-[GCVH]:PROTEIN N-OCTANOYLTRANSFERASE"/>
    <property type="match status" value="1"/>
</dbReference>
<feature type="domain" description="BPL/LPL catalytic" evidence="1">
    <location>
        <begin position="55"/>
        <end position="248"/>
    </location>
</feature>